<sequence>MTLITGLDHVLLEAPAGCEPAARAFYGGVLGLSEVPKPTALQARGGVWFALPDGRQMHIGVTPDFAPRLKGHPALRCSDLAAFSACCAAHRVSTRPDQEGGVPRLFLHDPFGNRLEVVQG</sequence>
<proteinExistence type="predicted"/>
<comment type="caution">
    <text evidence="2">The sequence shown here is derived from an EMBL/GenBank/DDBJ whole genome shotgun (WGS) entry which is preliminary data.</text>
</comment>
<reference evidence="2 3" key="1">
    <citation type="submission" date="2018-03" db="EMBL/GenBank/DDBJ databases">
        <title>Draft genome of Deinococcus sp. OD32.</title>
        <authorList>
            <person name="Wang X.-P."/>
            <person name="Du Z.-J."/>
        </authorList>
    </citation>
    <scope>NUCLEOTIDE SEQUENCE [LARGE SCALE GENOMIC DNA]</scope>
    <source>
        <strain evidence="2 3">OD32</strain>
    </source>
</reference>
<organism evidence="2 3">
    <name type="scientific">Deinococcus arcticus</name>
    <dbReference type="NCBI Taxonomy" id="2136176"/>
    <lineage>
        <taxon>Bacteria</taxon>
        <taxon>Thermotogati</taxon>
        <taxon>Deinococcota</taxon>
        <taxon>Deinococci</taxon>
        <taxon>Deinococcales</taxon>
        <taxon>Deinococcaceae</taxon>
        <taxon>Deinococcus</taxon>
    </lineage>
</organism>
<dbReference type="Proteomes" id="UP000240317">
    <property type="component" value="Unassembled WGS sequence"/>
</dbReference>
<dbReference type="OrthoDB" id="9813630at2"/>
<name>A0A2T3W5D0_9DEIO</name>
<dbReference type="Gene3D" id="3.10.180.10">
    <property type="entry name" value="2,3-Dihydroxybiphenyl 1,2-Dioxygenase, domain 1"/>
    <property type="match status" value="1"/>
</dbReference>
<dbReference type="InterPro" id="IPR037523">
    <property type="entry name" value="VOC_core"/>
</dbReference>
<feature type="domain" description="VOC" evidence="1">
    <location>
        <begin position="6"/>
        <end position="120"/>
    </location>
</feature>
<dbReference type="EMBL" id="PYSV01000015">
    <property type="protein sequence ID" value="PTA67091.1"/>
    <property type="molecule type" value="Genomic_DNA"/>
</dbReference>
<dbReference type="AlphaFoldDB" id="A0A2T3W5D0"/>
<protein>
    <submittedName>
        <fullName evidence="2">Glyoxalase</fullName>
    </submittedName>
</protein>
<dbReference type="InterPro" id="IPR029068">
    <property type="entry name" value="Glyas_Bleomycin-R_OHBP_Dase"/>
</dbReference>
<evidence type="ECO:0000313" key="3">
    <source>
        <dbReference type="Proteomes" id="UP000240317"/>
    </source>
</evidence>
<dbReference type="SUPFAM" id="SSF54593">
    <property type="entry name" value="Glyoxalase/Bleomycin resistance protein/Dihydroxybiphenyl dioxygenase"/>
    <property type="match status" value="1"/>
</dbReference>
<keyword evidence="3" id="KW-1185">Reference proteome</keyword>
<dbReference type="PANTHER" id="PTHR39175">
    <property type="entry name" value="FAMILY PROTEIN, PUTATIVE (AFU_ORTHOLOGUE AFUA_3G15060)-RELATED"/>
    <property type="match status" value="1"/>
</dbReference>
<accession>A0A2T3W5D0</accession>
<gene>
    <name evidence="2" type="ORF">C8263_14335</name>
</gene>
<evidence type="ECO:0000313" key="2">
    <source>
        <dbReference type="EMBL" id="PTA67091.1"/>
    </source>
</evidence>
<dbReference type="PROSITE" id="PS51819">
    <property type="entry name" value="VOC"/>
    <property type="match status" value="1"/>
</dbReference>
<dbReference type="PANTHER" id="PTHR39175:SF1">
    <property type="entry name" value="FAMILY PROTEIN, PUTATIVE (AFU_ORTHOLOGUE AFUA_3G15060)-RELATED"/>
    <property type="match status" value="1"/>
</dbReference>
<evidence type="ECO:0000259" key="1">
    <source>
        <dbReference type="PROSITE" id="PS51819"/>
    </source>
</evidence>
<dbReference type="RefSeq" id="WP_107138829.1">
    <property type="nucleotide sequence ID" value="NZ_PYSV01000015.1"/>
</dbReference>